<evidence type="ECO:0000259" key="5">
    <source>
        <dbReference type="Pfam" id="PF01266"/>
    </source>
</evidence>
<evidence type="ECO:0000313" key="7">
    <source>
        <dbReference type="Proteomes" id="UP001265301"/>
    </source>
</evidence>
<evidence type="ECO:0000256" key="4">
    <source>
        <dbReference type="ARBA" id="ARBA00023002"/>
    </source>
</evidence>
<evidence type="ECO:0000256" key="3">
    <source>
        <dbReference type="ARBA" id="ARBA00022630"/>
    </source>
</evidence>
<dbReference type="Proteomes" id="UP001265301">
    <property type="component" value="Unassembled WGS sequence"/>
</dbReference>
<accession>A0ABU3FPQ3</accession>
<dbReference type="InterPro" id="IPR036188">
    <property type="entry name" value="FAD/NAD-bd_sf"/>
</dbReference>
<dbReference type="RefSeq" id="WP_311818166.1">
    <property type="nucleotide sequence ID" value="NZ_JARQBN010000001.1"/>
</dbReference>
<reference evidence="6 7" key="1">
    <citation type="submission" date="2023-03" db="EMBL/GenBank/DDBJ databases">
        <authorList>
            <person name="Shen W."/>
            <person name="Cai J."/>
        </authorList>
    </citation>
    <scope>NUCLEOTIDE SEQUENCE [LARGE SCALE GENOMIC DNA]</scope>
    <source>
        <strain evidence="6 7">B101</strain>
    </source>
</reference>
<evidence type="ECO:0000313" key="6">
    <source>
        <dbReference type="EMBL" id="MDT2826897.1"/>
    </source>
</evidence>
<dbReference type="PANTHER" id="PTHR13847:SF286">
    <property type="entry name" value="D-AMINO ACID DEHYDROGENASE"/>
    <property type="match status" value="1"/>
</dbReference>
<gene>
    <name evidence="6" type="ORF">P7H59_00350</name>
</gene>
<organism evidence="6 7">
    <name type="scientific">Enterococcus viikkiensis</name>
    <dbReference type="NCBI Taxonomy" id="930854"/>
    <lineage>
        <taxon>Bacteria</taxon>
        <taxon>Bacillati</taxon>
        <taxon>Bacillota</taxon>
        <taxon>Bacilli</taxon>
        <taxon>Lactobacillales</taxon>
        <taxon>Enterococcaceae</taxon>
        <taxon>Enterococcus</taxon>
    </lineage>
</organism>
<keyword evidence="7" id="KW-1185">Reference proteome</keyword>
<dbReference type="Gene3D" id="3.30.9.10">
    <property type="entry name" value="D-Amino Acid Oxidase, subunit A, domain 2"/>
    <property type="match status" value="1"/>
</dbReference>
<name>A0ABU3FPQ3_9ENTE</name>
<evidence type="ECO:0000256" key="2">
    <source>
        <dbReference type="ARBA" id="ARBA00009410"/>
    </source>
</evidence>
<dbReference type="SUPFAM" id="SSF54373">
    <property type="entry name" value="FAD-linked reductases, C-terminal domain"/>
    <property type="match status" value="1"/>
</dbReference>
<keyword evidence="4" id="KW-0560">Oxidoreductase</keyword>
<comment type="caution">
    <text evidence="6">The sequence shown here is derived from an EMBL/GenBank/DDBJ whole genome shotgun (WGS) entry which is preliminary data.</text>
</comment>
<dbReference type="PANTHER" id="PTHR13847">
    <property type="entry name" value="SARCOSINE DEHYDROGENASE-RELATED"/>
    <property type="match status" value="1"/>
</dbReference>
<dbReference type="SUPFAM" id="SSF51905">
    <property type="entry name" value="FAD/NAD(P)-binding domain"/>
    <property type="match status" value="1"/>
</dbReference>
<protein>
    <submittedName>
        <fullName evidence="6">FAD-dependent oxidoreductase</fullName>
    </submittedName>
</protein>
<evidence type="ECO:0000256" key="1">
    <source>
        <dbReference type="ARBA" id="ARBA00001974"/>
    </source>
</evidence>
<sequence>MEKIAIIGGGIIGMTLANYLDLKKFDVTLFDEGIGQATSASAGIISPWLSKRRNQKWYQLAKDGAAFFPKLRQDYQLDQTIYQQSGTLILRPEKQLEELLALAAERKKDAPEIGTIEKLSPEQTQAALPLLQPAPTIKISGGGRLDGKAYLKRLKQTAEVKGVNFVAKRVTLDDSQTILLDNHPIAFDQIIITAGPHLKNLLAPLGYQVDLRPQKGQLLVFQTTIANSGTFPVAMLDGEADLIPFLDGKILLGATHENEAGWNLAATEEAFQQLTSNARKFLIEPQRIFDAPMQYRVGTRAYTSDFSPFFGRLSPDLVVASGLGSSGLTTGPYIGYLLAQQLNTGTENDTVYQKALHQYIPPSLSEVKNGQS</sequence>
<feature type="domain" description="FAD dependent oxidoreductase" evidence="5">
    <location>
        <begin position="3"/>
        <end position="340"/>
    </location>
</feature>
<dbReference type="Gene3D" id="3.50.50.60">
    <property type="entry name" value="FAD/NAD(P)-binding domain"/>
    <property type="match status" value="1"/>
</dbReference>
<comment type="cofactor">
    <cofactor evidence="1">
        <name>FAD</name>
        <dbReference type="ChEBI" id="CHEBI:57692"/>
    </cofactor>
</comment>
<proteinExistence type="inferred from homology"/>
<dbReference type="EMBL" id="JARQBN010000001">
    <property type="protein sequence ID" value="MDT2826897.1"/>
    <property type="molecule type" value="Genomic_DNA"/>
</dbReference>
<dbReference type="InterPro" id="IPR006076">
    <property type="entry name" value="FAD-dep_OxRdtase"/>
</dbReference>
<comment type="similarity">
    <text evidence="2">Belongs to the DadA oxidoreductase family.</text>
</comment>
<dbReference type="Pfam" id="PF01266">
    <property type="entry name" value="DAO"/>
    <property type="match status" value="1"/>
</dbReference>
<keyword evidence="3" id="KW-0285">Flavoprotein</keyword>